<keyword evidence="3" id="KW-1185">Reference proteome</keyword>
<evidence type="ECO:0000313" key="3">
    <source>
        <dbReference type="Proteomes" id="UP001556367"/>
    </source>
</evidence>
<gene>
    <name evidence="2" type="ORF">HGRIS_006514</name>
</gene>
<dbReference type="Proteomes" id="UP001556367">
    <property type="component" value="Unassembled WGS sequence"/>
</dbReference>
<feature type="region of interest" description="Disordered" evidence="1">
    <location>
        <begin position="1"/>
        <end position="108"/>
    </location>
</feature>
<evidence type="ECO:0000256" key="1">
    <source>
        <dbReference type="SAM" id="MobiDB-lite"/>
    </source>
</evidence>
<reference evidence="3" key="1">
    <citation type="submission" date="2024-06" db="EMBL/GenBank/DDBJ databases">
        <title>Multi-omics analyses provide insights into the biosynthesis of the anticancer antibiotic pleurotin in Hohenbuehelia grisea.</title>
        <authorList>
            <person name="Weaver J.A."/>
            <person name="Alberti F."/>
        </authorList>
    </citation>
    <scope>NUCLEOTIDE SEQUENCE [LARGE SCALE GENOMIC DNA]</scope>
    <source>
        <strain evidence="3">T-177</strain>
    </source>
</reference>
<feature type="compositionally biased region" description="Low complexity" evidence="1">
    <location>
        <begin position="84"/>
        <end position="96"/>
    </location>
</feature>
<feature type="compositionally biased region" description="Low complexity" evidence="1">
    <location>
        <begin position="45"/>
        <end position="54"/>
    </location>
</feature>
<feature type="compositionally biased region" description="Low complexity" evidence="1">
    <location>
        <begin position="207"/>
        <end position="222"/>
    </location>
</feature>
<protein>
    <submittedName>
        <fullName evidence="2">Uncharacterized protein</fullName>
    </submittedName>
</protein>
<accession>A0ABR3J9A2</accession>
<feature type="compositionally biased region" description="Basic and acidic residues" evidence="1">
    <location>
        <begin position="23"/>
        <end position="44"/>
    </location>
</feature>
<evidence type="ECO:0000313" key="2">
    <source>
        <dbReference type="EMBL" id="KAL0952224.1"/>
    </source>
</evidence>
<sequence length="293" mass="30683">MPESDRPAPTTASRSIPVGGSRFYDRVRGRAPAREGNRERREARPPAVRSSPSGQKSTRGKSPRASKPPPIPPVQAARPTAKIPLSSSSAPCAPRPATGPSQWGTRHLTIPAGSLPNVRSLEDLLRVLVGLSLGRPVLVTEVHATQDAMGWQFWISTSSVEEGSAPAAALQATAARVDASLEDEVRAVSGYIPMNNTLRMKFLRGPSGSQVASSSSSASTASLNPETAPLVSPVSPPSADGPTTSKHRPGQAARLRARRGEAEQRGQPAGRSLAARLTRPLAGPFAPSFSSAH</sequence>
<proteinExistence type="predicted"/>
<dbReference type="EMBL" id="JASNQZ010000010">
    <property type="protein sequence ID" value="KAL0952224.1"/>
    <property type="molecule type" value="Genomic_DNA"/>
</dbReference>
<organism evidence="2 3">
    <name type="scientific">Hohenbuehelia grisea</name>
    <dbReference type="NCBI Taxonomy" id="104357"/>
    <lineage>
        <taxon>Eukaryota</taxon>
        <taxon>Fungi</taxon>
        <taxon>Dikarya</taxon>
        <taxon>Basidiomycota</taxon>
        <taxon>Agaricomycotina</taxon>
        <taxon>Agaricomycetes</taxon>
        <taxon>Agaricomycetidae</taxon>
        <taxon>Agaricales</taxon>
        <taxon>Pleurotineae</taxon>
        <taxon>Pleurotaceae</taxon>
        <taxon>Hohenbuehelia</taxon>
    </lineage>
</organism>
<name>A0ABR3J9A2_9AGAR</name>
<feature type="region of interest" description="Disordered" evidence="1">
    <location>
        <begin position="205"/>
        <end position="293"/>
    </location>
</feature>
<comment type="caution">
    <text evidence="2">The sequence shown here is derived from an EMBL/GenBank/DDBJ whole genome shotgun (WGS) entry which is preliminary data.</text>
</comment>